<dbReference type="InterPro" id="IPR007742">
    <property type="entry name" value="NosD_dom"/>
</dbReference>
<dbReference type="RefSeq" id="WP_275109431.1">
    <property type="nucleotide sequence ID" value="NZ_JAKJSC010000001.1"/>
</dbReference>
<reference evidence="4 5" key="1">
    <citation type="submission" date="2022-01" db="EMBL/GenBank/DDBJ databases">
        <title>Labilibaculum sp. nov, a marine bacterium isolated from Antarctica.</title>
        <authorList>
            <person name="Dai W."/>
        </authorList>
    </citation>
    <scope>NUCLEOTIDE SEQUENCE [LARGE SCALE GENOMIC DNA]</scope>
    <source>
        <strain evidence="4 5">DW002</strain>
    </source>
</reference>
<keyword evidence="5" id="KW-1185">Reference proteome</keyword>
<gene>
    <name evidence="4" type="ORF">L3049_08750</name>
</gene>
<feature type="domain" description="Rhamnogalacturonase A/B/Epimerase-like pectate lyase" evidence="3">
    <location>
        <begin position="47"/>
        <end position="102"/>
    </location>
</feature>
<feature type="domain" description="Periplasmic copper-binding protein NosD beta helix" evidence="2">
    <location>
        <begin position="157"/>
        <end position="300"/>
    </location>
</feature>
<evidence type="ECO:0000256" key="1">
    <source>
        <dbReference type="SAM" id="SignalP"/>
    </source>
</evidence>
<keyword evidence="1" id="KW-0732">Signal</keyword>
<dbReference type="EMBL" id="JAKJSC010000001">
    <property type="protein sequence ID" value="MDE5418096.1"/>
    <property type="molecule type" value="Genomic_DNA"/>
</dbReference>
<proteinExistence type="predicted"/>
<evidence type="ECO:0008006" key="6">
    <source>
        <dbReference type="Google" id="ProtNLM"/>
    </source>
</evidence>
<evidence type="ECO:0000313" key="4">
    <source>
        <dbReference type="EMBL" id="MDE5418096.1"/>
    </source>
</evidence>
<feature type="signal peptide" evidence="1">
    <location>
        <begin position="1"/>
        <end position="20"/>
    </location>
</feature>
<dbReference type="Pfam" id="PF05048">
    <property type="entry name" value="NosD"/>
    <property type="match status" value="1"/>
</dbReference>
<dbReference type="InterPro" id="IPR011050">
    <property type="entry name" value="Pectin_lyase_fold/virulence"/>
</dbReference>
<name>A0ABT5VS41_9BACT</name>
<accession>A0ABT5VS41</accession>
<dbReference type="SUPFAM" id="SSF51126">
    <property type="entry name" value="Pectin lyase-like"/>
    <property type="match status" value="1"/>
</dbReference>
<evidence type="ECO:0000259" key="2">
    <source>
        <dbReference type="Pfam" id="PF05048"/>
    </source>
</evidence>
<organism evidence="4 5">
    <name type="scientific">Paralabilibaculum antarcticum</name>
    <dbReference type="NCBI Taxonomy" id="2912572"/>
    <lineage>
        <taxon>Bacteria</taxon>
        <taxon>Pseudomonadati</taxon>
        <taxon>Bacteroidota</taxon>
        <taxon>Bacteroidia</taxon>
        <taxon>Marinilabiliales</taxon>
        <taxon>Marinifilaceae</taxon>
        <taxon>Paralabilibaculum</taxon>
    </lineage>
</organism>
<protein>
    <recommendedName>
        <fullName evidence="6">Pectate lyase superfamily protein domain-containing protein</fullName>
    </recommendedName>
</protein>
<dbReference type="InterPro" id="IPR012334">
    <property type="entry name" value="Pectin_lyas_fold"/>
</dbReference>
<feature type="chain" id="PRO_5046272007" description="Pectate lyase superfamily protein domain-containing protein" evidence="1">
    <location>
        <begin position="21"/>
        <end position="405"/>
    </location>
</feature>
<sequence>MLRKAIHIMFTLMLFASFWACDTSDTIEEITNVINVYDTLVTPEYVITDFGAVGDGLTDCAPAFEKALAALPASGGLILIPEGDFLLNNPIEITRNFVTIKGVNNGLRSNIDVPAGDMVNPGGGSKLILGSSTYGIRIPSIPDVNGRKNRISGVNIKNLLISGGSERKGTGIYIQQDNDGIRIDNVVGINLNYGIFVIAADAMIIEKCWMSECLNSIVMNYGIQNMIANCQLGAQSGGVTVTLSNQENFVFEGNHVYPDGDVNLKMTNCTYTNVSSNNFQSYHVGMLELHGDNNLISNNIYWLRNALSQSVQLRAKDKDYGVIRVEGNANLISSSSITCNWNEGIINPVTIRSVSGSKNRFTNLLISDDNSKRVFYVNETTEIFNCVPADKINVDGDLNNIYVSY</sequence>
<evidence type="ECO:0000259" key="3">
    <source>
        <dbReference type="Pfam" id="PF12708"/>
    </source>
</evidence>
<dbReference type="Proteomes" id="UP001528920">
    <property type="component" value="Unassembled WGS sequence"/>
</dbReference>
<dbReference type="InterPro" id="IPR024535">
    <property type="entry name" value="RHGA/B-epi-like_pectate_lyase"/>
</dbReference>
<comment type="caution">
    <text evidence="4">The sequence shown here is derived from an EMBL/GenBank/DDBJ whole genome shotgun (WGS) entry which is preliminary data.</text>
</comment>
<evidence type="ECO:0000313" key="5">
    <source>
        <dbReference type="Proteomes" id="UP001528920"/>
    </source>
</evidence>
<dbReference type="Pfam" id="PF12708">
    <property type="entry name" value="Pect-lyase_RHGA_epim"/>
    <property type="match status" value="1"/>
</dbReference>
<dbReference type="Gene3D" id="2.160.20.10">
    <property type="entry name" value="Single-stranded right-handed beta-helix, Pectin lyase-like"/>
    <property type="match status" value="1"/>
</dbReference>